<organism evidence="1 2">
    <name type="scientific">Racocetra persica</name>
    <dbReference type="NCBI Taxonomy" id="160502"/>
    <lineage>
        <taxon>Eukaryota</taxon>
        <taxon>Fungi</taxon>
        <taxon>Fungi incertae sedis</taxon>
        <taxon>Mucoromycota</taxon>
        <taxon>Glomeromycotina</taxon>
        <taxon>Glomeromycetes</taxon>
        <taxon>Diversisporales</taxon>
        <taxon>Gigasporaceae</taxon>
        <taxon>Racocetra</taxon>
    </lineage>
</organism>
<name>A0ACA9RUH7_9GLOM</name>
<feature type="non-terminal residue" evidence="1">
    <location>
        <position position="1"/>
    </location>
</feature>
<dbReference type="EMBL" id="CAJVQC010070752">
    <property type="protein sequence ID" value="CAG8809972.1"/>
    <property type="molecule type" value="Genomic_DNA"/>
</dbReference>
<accession>A0ACA9RUH7</accession>
<protein>
    <submittedName>
        <fullName evidence="1">6211_t:CDS:1</fullName>
    </submittedName>
</protein>
<feature type="non-terminal residue" evidence="1">
    <location>
        <position position="65"/>
    </location>
</feature>
<dbReference type="Proteomes" id="UP000789920">
    <property type="component" value="Unassembled WGS sequence"/>
</dbReference>
<reference evidence="1" key="1">
    <citation type="submission" date="2021-06" db="EMBL/GenBank/DDBJ databases">
        <authorList>
            <person name="Kallberg Y."/>
            <person name="Tangrot J."/>
            <person name="Rosling A."/>
        </authorList>
    </citation>
    <scope>NUCLEOTIDE SEQUENCE</scope>
    <source>
        <strain evidence="1">MA461A</strain>
    </source>
</reference>
<sequence>NDFENSGGPSHESADNILNNKNIHNKLSREASPHSKPERESSAGDTVQARCARLSEKSVQALMCT</sequence>
<evidence type="ECO:0000313" key="2">
    <source>
        <dbReference type="Proteomes" id="UP000789920"/>
    </source>
</evidence>
<gene>
    <name evidence="1" type="ORF">RPERSI_LOCUS22980</name>
</gene>
<evidence type="ECO:0000313" key="1">
    <source>
        <dbReference type="EMBL" id="CAG8809972.1"/>
    </source>
</evidence>
<keyword evidence="2" id="KW-1185">Reference proteome</keyword>
<comment type="caution">
    <text evidence="1">The sequence shown here is derived from an EMBL/GenBank/DDBJ whole genome shotgun (WGS) entry which is preliminary data.</text>
</comment>
<proteinExistence type="predicted"/>